<feature type="non-terminal residue" evidence="1">
    <location>
        <position position="1"/>
    </location>
</feature>
<dbReference type="KEGG" id="eiv:EIN_203220"/>
<reference evidence="1 2" key="1">
    <citation type="submission" date="2012-10" db="EMBL/GenBank/DDBJ databases">
        <authorList>
            <person name="Zafar N."/>
            <person name="Inman J."/>
            <person name="Hall N."/>
            <person name="Lorenzi H."/>
            <person name="Caler E."/>
        </authorList>
    </citation>
    <scope>NUCLEOTIDE SEQUENCE [LARGE SCALE GENOMIC DNA]</scope>
    <source>
        <strain evidence="1 2">IP1</strain>
    </source>
</reference>
<sequence>MKLTVTFYLAKKAVWTAVTLSFCESPTLTSCDCLDQISINSRCTSKIDRCKYQKSEKGVSTCITCVDNYTLNDGDMCEQQSVYEFLRNGVVFGCKTGTYLTKQNTCNSCGTSNAVCTTQNKFLK</sequence>
<organism evidence="1 2">
    <name type="scientific">Entamoeba invadens IP1</name>
    <dbReference type="NCBI Taxonomy" id="370355"/>
    <lineage>
        <taxon>Eukaryota</taxon>
        <taxon>Amoebozoa</taxon>
        <taxon>Evosea</taxon>
        <taxon>Archamoebae</taxon>
        <taxon>Mastigamoebida</taxon>
        <taxon>Entamoebidae</taxon>
        <taxon>Entamoeba</taxon>
    </lineage>
</organism>
<accession>A0A0A1TXX6</accession>
<dbReference type="GeneID" id="14883385"/>
<feature type="non-terminal residue" evidence="1">
    <location>
        <position position="124"/>
    </location>
</feature>
<gene>
    <name evidence="1" type="ORF">EIN_203220</name>
</gene>
<dbReference type="SUPFAM" id="SSF57184">
    <property type="entry name" value="Growth factor receptor domain"/>
    <property type="match status" value="1"/>
</dbReference>
<dbReference type="Proteomes" id="UP000014680">
    <property type="component" value="Unassembled WGS sequence"/>
</dbReference>
<evidence type="ECO:0000313" key="2">
    <source>
        <dbReference type="Proteomes" id="UP000014680"/>
    </source>
</evidence>
<proteinExistence type="predicted"/>
<dbReference type="EMBL" id="KB207122">
    <property type="protein sequence ID" value="ELP84414.1"/>
    <property type="molecule type" value="Genomic_DNA"/>
</dbReference>
<keyword evidence="2" id="KW-1185">Reference proteome</keyword>
<dbReference type="RefSeq" id="XP_004183760.1">
    <property type="nucleotide sequence ID" value="XM_004183712.1"/>
</dbReference>
<name>A0A0A1TXX6_ENTIV</name>
<dbReference type="AlphaFoldDB" id="A0A0A1TXX6"/>
<protein>
    <submittedName>
        <fullName evidence="1">Uncharacterized protein</fullName>
    </submittedName>
</protein>
<dbReference type="InterPro" id="IPR009030">
    <property type="entry name" value="Growth_fac_rcpt_cys_sf"/>
</dbReference>
<dbReference type="VEuPathDB" id="AmoebaDB:EIN_203220"/>
<evidence type="ECO:0000313" key="1">
    <source>
        <dbReference type="EMBL" id="ELP84414.1"/>
    </source>
</evidence>